<dbReference type="AlphaFoldDB" id="A0A161IU57"/>
<proteinExistence type="predicted"/>
<reference evidence="2 3" key="1">
    <citation type="journal article" date="2015" name="Int. J. Syst. Evol. Microbiol.">
        <title>Erythrobacter atlanticus sp. nov., a bacterium from ocean sediment able to degrade polycyclic aromatic hydrocarbons.</title>
        <authorList>
            <person name="Zhuang L."/>
            <person name="Liu Y."/>
            <person name="Wang L."/>
            <person name="Wang W."/>
            <person name="Shao Z."/>
        </authorList>
    </citation>
    <scope>NUCLEOTIDE SEQUENCE [LARGE SCALE GENOMIC DNA]</scope>
    <source>
        <strain evidence="3">s21-N3</strain>
    </source>
</reference>
<reference evidence="3" key="2">
    <citation type="submission" date="2015-04" db="EMBL/GenBank/DDBJ databases">
        <title>The complete genome sequence of Erythrobacter sp. s21-N3.</title>
        <authorList>
            <person name="Zhuang L."/>
            <person name="Liu Y."/>
            <person name="Shao Z."/>
        </authorList>
    </citation>
    <scope>NUCLEOTIDE SEQUENCE [LARGE SCALE GENOMIC DNA]</scope>
    <source>
        <strain evidence="3">s21-N3</strain>
    </source>
</reference>
<dbReference type="Proteomes" id="UP000059113">
    <property type="component" value="Chromosome"/>
</dbReference>
<accession>A0A161IU57</accession>
<gene>
    <name evidence="2" type="ORF">CP97_14694</name>
</gene>
<dbReference type="EMBL" id="CP011310">
    <property type="protein sequence ID" value="ANC50380.1"/>
    <property type="molecule type" value="Genomic_DNA"/>
</dbReference>
<feature type="compositionally biased region" description="Acidic residues" evidence="1">
    <location>
        <begin position="43"/>
        <end position="54"/>
    </location>
</feature>
<protein>
    <submittedName>
        <fullName evidence="2">Uncharacterized protein</fullName>
    </submittedName>
</protein>
<sequence length="54" mass="5562">MKVTAFALAENEGSGFSPIARDAIQQLAAGIIPKPQSHATEFNDVDESGSTDAG</sequence>
<dbReference type="KEGG" id="ery:CP97_14694"/>
<evidence type="ECO:0000313" key="2">
    <source>
        <dbReference type="EMBL" id="ANC50380.1"/>
    </source>
</evidence>
<dbReference type="STRING" id="1648404.CP97_14694"/>
<name>A0A161IU57_9SPHN</name>
<keyword evidence="3" id="KW-1185">Reference proteome</keyword>
<organism evidence="2 3">
    <name type="scientific">Aurantiacibacter atlanticus</name>
    <dbReference type="NCBI Taxonomy" id="1648404"/>
    <lineage>
        <taxon>Bacteria</taxon>
        <taxon>Pseudomonadati</taxon>
        <taxon>Pseudomonadota</taxon>
        <taxon>Alphaproteobacteria</taxon>
        <taxon>Sphingomonadales</taxon>
        <taxon>Erythrobacteraceae</taxon>
        <taxon>Aurantiacibacter</taxon>
    </lineage>
</organism>
<evidence type="ECO:0000313" key="3">
    <source>
        <dbReference type="Proteomes" id="UP000059113"/>
    </source>
</evidence>
<feature type="region of interest" description="Disordered" evidence="1">
    <location>
        <begin position="35"/>
        <end position="54"/>
    </location>
</feature>
<evidence type="ECO:0000256" key="1">
    <source>
        <dbReference type="SAM" id="MobiDB-lite"/>
    </source>
</evidence>